<reference evidence="4" key="2">
    <citation type="submission" date="2021-08" db="EMBL/GenBank/DDBJ databases">
        <authorList>
            <person name="Tani A."/>
            <person name="Ola A."/>
            <person name="Ogura Y."/>
            <person name="Katsura K."/>
            <person name="Hayashi T."/>
        </authorList>
    </citation>
    <scope>NUCLEOTIDE SEQUENCE</scope>
    <source>
        <strain evidence="4">KCTC 52305</strain>
    </source>
</reference>
<name>A0ABQ4R543_9HYPH</name>
<comment type="subunit">
    <text evidence="2">Monomer. Interacts with PqqE.</text>
</comment>
<dbReference type="InterPro" id="IPR041881">
    <property type="entry name" value="PqqD_sf"/>
</dbReference>
<comment type="caution">
    <text evidence="4">The sequence shown here is derived from an EMBL/GenBank/DDBJ whole genome shotgun (WGS) entry which is preliminary data.</text>
</comment>
<dbReference type="Proteomes" id="UP001055167">
    <property type="component" value="Unassembled WGS sequence"/>
</dbReference>
<protein>
    <submittedName>
        <fullName evidence="4">Bifunctional coenzyme PQQ synthesis protein C/D</fullName>
    </submittedName>
</protein>
<comment type="pathway">
    <text evidence="1">Cofactor biosynthesis; pyrroloquinoline quinone biosynthesis.</text>
</comment>
<organism evidence="4 5">
    <name type="scientific">Methylobacterium crusticola</name>
    <dbReference type="NCBI Taxonomy" id="1697972"/>
    <lineage>
        <taxon>Bacteria</taxon>
        <taxon>Pseudomonadati</taxon>
        <taxon>Pseudomonadota</taxon>
        <taxon>Alphaproteobacteria</taxon>
        <taxon>Hyphomicrobiales</taxon>
        <taxon>Methylobacteriaceae</taxon>
        <taxon>Methylobacterium</taxon>
    </lineage>
</organism>
<sequence>MSLTPDDVPRLPRGVRMRFDAVRNAHVLLAPERTFDLDQNAVAVLTLVDGARSIRAIADALAQHYEADRAVIEPDVITMLDGLMVKRVLETAPA</sequence>
<evidence type="ECO:0000256" key="3">
    <source>
        <dbReference type="ARBA" id="ARBA00022905"/>
    </source>
</evidence>
<dbReference type="NCBIfam" id="TIGR03859">
    <property type="entry name" value="PQQ_PqqD"/>
    <property type="match status" value="1"/>
</dbReference>
<dbReference type="Gene3D" id="1.10.10.1150">
    <property type="entry name" value="Coenzyme PQQ synthesis protein D (PqqD)"/>
    <property type="match status" value="1"/>
</dbReference>
<gene>
    <name evidence="4" type="primary">pqqCD_1</name>
    <name evidence="4" type="ORF">OPKNFCMD_4822</name>
</gene>
<evidence type="ECO:0000313" key="5">
    <source>
        <dbReference type="Proteomes" id="UP001055167"/>
    </source>
</evidence>
<dbReference type="InterPro" id="IPR022479">
    <property type="entry name" value="PqqD_bac"/>
</dbReference>
<dbReference type="Pfam" id="PF05402">
    <property type="entry name" value="PqqD"/>
    <property type="match status" value="1"/>
</dbReference>
<evidence type="ECO:0000256" key="2">
    <source>
        <dbReference type="ARBA" id="ARBA00011741"/>
    </source>
</evidence>
<keyword evidence="5" id="KW-1185">Reference proteome</keyword>
<dbReference type="EMBL" id="BPQH01000016">
    <property type="protein sequence ID" value="GJD52060.1"/>
    <property type="molecule type" value="Genomic_DNA"/>
</dbReference>
<dbReference type="InterPro" id="IPR008792">
    <property type="entry name" value="PQQD"/>
</dbReference>
<proteinExistence type="predicted"/>
<reference evidence="4" key="1">
    <citation type="journal article" date="2021" name="Front. Microbiol.">
        <title>Comprehensive Comparative Genomics and Phenotyping of Methylobacterium Species.</title>
        <authorList>
            <person name="Alessa O."/>
            <person name="Ogura Y."/>
            <person name="Fujitani Y."/>
            <person name="Takami H."/>
            <person name="Hayashi T."/>
            <person name="Sahin N."/>
            <person name="Tani A."/>
        </authorList>
    </citation>
    <scope>NUCLEOTIDE SEQUENCE</scope>
    <source>
        <strain evidence="4">KCTC 52305</strain>
    </source>
</reference>
<accession>A0ABQ4R543</accession>
<keyword evidence="3" id="KW-0884">PQQ biosynthesis</keyword>
<evidence type="ECO:0000313" key="4">
    <source>
        <dbReference type="EMBL" id="GJD52060.1"/>
    </source>
</evidence>
<evidence type="ECO:0000256" key="1">
    <source>
        <dbReference type="ARBA" id="ARBA00004886"/>
    </source>
</evidence>